<dbReference type="Proteomes" id="UP000032141">
    <property type="component" value="Chromosome C9"/>
</dbReference>
<dbReference type="AlphaFoldDB" id="A0A0D3EBF2"/>
<keyword evidence="1" id="KW-0732">Signal</keyword>
<feature type="signal peptide" evidence="1">
    <location>
        <begin position="1"/>
        <end position="22"/>
    </location>
</feature>
<dbReference type="EnsemblPlants" id="Bo9g120820.1">
    <property type="protein sequence ID" value="Bo9g120820.1"/>
    <property type="gene ID" value="Bo9g120820"/>
</dbReference>
<organism evidence="2 3">
    <name type="scientific">Brassica oleracea var. oleracea</name>
    <dbReference type="NCBI Taxonomy" id="109376"/>
    <lineage>
        <taxon>Eukaryota</taxon>
        <taxon>Viridiplantae</taxon>
        <taxon>Streptophyta</taxon>
        <taxon>Embryophyta</taxon>
        <taxon>Tracheophyta</taxon>
        <taxon>Spermatophyta</taxon>
        <taxon>Magnoliopsida</taxon>
        <taxon>eudicotyledons</taxon>
        <taxon>Gunneridae</taxon>
        <taxon>Pentapetalae</taxon>
        <taxon>rosids</taxon>
        <taxon>malvids</taxon>
        <taxon>Brassicales</taxon>
        <taxon>Brassicaceae</taxon>
        <taxon>Brassiceae</taxon>
        <taxon>Brassica</taxon>
    </lineage>
</organism>
<name>A0A0D3EBF2_BRAOL</name>
<feature type="chain" id="PRO_5002275016" evidence="1">
    <location>
        <begin position="23"/>
        <end position="77"/>
    </location>
</feature>
<evidence type="ECO:0000313" key="2">
    <source>
        <dbReference type="EnsemblPlants" id="Bo9g120820.1"/>
    </source>
</evidence>
<evidence type="ECO:0000256" key="1">
    <source>
        <dbReference type="SAM" id="SignalP"/>
    </source>
</evidence>
<keyword evidence="3" id="KW-1185">Reference proteome</keyword>
<dbReference type="Gramene" id="Bo9g120820.1">
    <property type="protein sequence ID" value="Bo9g120820.1"/>
    <property type="gene ID" value="Bo9g120820"/>
</dbReference>
<reference evidence="2 3" key="1">
    <citation type="journal article" date="2014" name="Genome Biol.">
        <title>Transcriptome and methylome profiling reveals relics of genome dominance in the mesopolyploid Brassica oleracea.</title>
        <authorList>
            <person name="Parkin I.A."/>
            <person name="Koh C."/>
            <person name="Tang H."/>
            <person name="Robinson S.J."/>
            <person name="Kagale S."/>
            <person name="Clarke W.E."/>
            <person name="Town C.D."/>
            <person name="Nixon J."/>
            <person name="Krishnakumar V."/>
            <person name="Bidwell S.L."/>
            <person name="Denoeud F."/>
            <person name="Belcram H."/>
            <person name="Links M.G."/>
            <person name="Just J."/>
            <person name="Clarke C."/>
            <person name="Bender T."/>
            <person name="Huebert T."/>
            <person name="Mason A.S."/>
            <person name="Pires J.C."/>
            <person name="Barker G."/>
            <person name="Moore J."/>
            <person name="Walley P.G."/>
            <person name="Manoli S."/>
            <person name="Batley J."/>
            <person name="Edwards D."/>
            <person name="Nelson M.N."/>
            <person name="Wang X."/>
            <person name="Paterson A.H."/>
            <person name="King G."/>
            <person name="Bancroft I."/>
            <person name="Chalhoub B."/>
            <person name="Sharpe A.G."/>
        </authorList>
    </citation>
    <scope>NUCLEOTIDE SEQUENCE</scope>
    <source>
        <strain evidence="2 3">cv. TO1000</strain>
    </source>
</reference>
<sequence>MSSSSCVIFCIIFILLFGRLESRNMEGLEESKIHLPTCFPSTCLPGDFKCYCCNLAKEIRFCTLTYDICAEDCQPKA</sequence>
<reference evidence="2" key="2">
    <citation type="submission" date="2015-03" db="UniProtKB">
        <authorList>
            <consortium name="EnsemblPlants"/>
        </authorList>
    </citation>
    <scope>IDENTIFICATION</scope>
</reference>
<protein>
    <submittedName>
        <fullName evidence="2">Uncharacterized protein</fullName>
    </submittedName>
</protein>
<accession>A0A0D3EBF2</accession>
<dbReference type="OMA" id="DICAEDC"/>
<proteinExistence type="predicted"/>
<evidence type="ECO:0000313" key="3">
    <source>
        <dbReference type="Proteomes" id="UP000032141"/>
    </source>
</evidence>
<dbReference type="HOGENOM" id="CLU_2641577_0_0_1"/>